<keyword evidence="3" id="KW-1185">Reference proteome</keyword>
<sequence length="165" mass="18364">MNPSDQQKHLYDLLKDFSTAILVSRTADNGLHARPMAVAELQPDTHAYFVTDARSPKASEIEAHPEVLVTFQSSSEFATLYGSASVVRDRALVDRLWSEAWRVWFPGGKDDPNLVLISVAPKSGEYWDNSGVEGIKYVFEGLKAYFKGERVNPSETMNAKVRLGS</sequence>
<dbReference type="InterPro" id="IPR012349">
    <property type="entry name" value="Split_barrel_FMN-bd"/>
</dbReference>
<proteinExistence type="predicted"/>
<protein>
    <submittedName>
        <fullName evidence="2">General stress protein 26</fullName>
    </submittedName>
</protein>
<dbReference type="InterPro" id="IPR052917">
    <property type="entry name" value="Stress-Dev_Protein"/>
</dbReference>
<reference evidence="3" key="1">
    <citation type="submission" date="2016-10" db="EMBL/GenBank/DDBJ databases">
        <authorList>
            <person name="Varghese N."/>
            <person name="Submissions S."/>
        </authorList>
    </citation>
    <scope>NUCLEOTIDE SEQUENCE [LARGE SCALE GENOMIC DNA]</scope>
    <source>
        <strain evidence="3">DSM 1565</strain>
    </source>
</reference>
<dbReference type="Gene3D" id="2.30.110.10">
    <property type="entry name" value="Electron Transport, Fmn-binding Protein, Chain A"/>
    <property type="match status" value="1"/>
</dbReference>
<dbReference type="AlphaFoldDB" id="A0A1I7NUS3"/>
<dbReference type="Proteomes" id="UP000199423">
    <property type="component" value="Unassembled WGS sequence"/>
</dbReference>
<dbReference type="Pfam" id="PF16242">
    <property type="entry name" value="Pyrid_ox_like"/>
    <property type="match status" value="1"/>
</dbReference>
<dbReference type="SUPFAM" id="SSF50475">
    <property type="entry name" value="FMN-binding split barrel"/>
    <property type="match status" value="1"/>
</dbReference>
<dbReference type="InterPro" id="IPR038725">
    <property type="entry name" value="YdaG_split_barrel_FMN-bd"/>
</dbReference>
<dbReference type="OrthoDB" id="1432662at2"/>
<dbReference type="PANTHER" id="PTHR34818:SF1">
    <property type="entry name" value="PROTEIN BLI-3"/>
    <property type="match status" value="1"/>
</dbReference>
<gene>
    <name evidence="2" type="ORF">SAMN04488557_3660</name>
</gene>
<dbReference type="PANTHER" id="PTHR34818">
    <property type="entry name" value="PROTEIN BLI-3"/>
    <property type="match status" value="1"/>
</dbReference>
<name>A0A1I7NUS3_9HYPH</name>
<evidence type="ECO:0000259" key="1">
    <source>
        <dbReference type="Pfam" id="PF16242"/>
    </source>
</evidence>
<dbReference type="RefSeq" id="WP_092869208.1">
    <property type="nucleotide sequence ID" value="NZ_FPCH01000004.1"/>
</dbReference>
<organism evidence="2 3">
    <name type="scientific">Hyphomicrobium facile</name>
    <dbReference type="NCBI Taxonomy" id="51670"/>
    <lineage>
        <taxon>Bacteria</taxon>
        <taxon>Pseudomonadati</taxon>
        <taxon>Pseudomonadota</taxon>
        <taxon>Alphaproteobacteria</taxon>
        <taxon>Hyphomicrobiales</taxon>
        <taxon>Hyphomicrobiaceae</taxon>
        <taxon>Hyphomicrobium</taxon>
    </lineage>
</organism>
<evidence type="ECO:0000313" key="2">
    <source>
        <dbReference type="EMBL" id="SFV38425.1"/>
    </source>
</evidence>
<dbReference type="STRING" id="51670.SAMN04488557_3660"/>
<evidence type="ECO:0000313" key="3">
    <source>
        <dbReference type="Proteomes" id="UP000199423"/>
    </source>
</evidence>
<dbReference type="EMBL" id="FPCH01000004">
    <property type="protein sequence ID" value="SFV38425.1"/>
    <property type="molecule type" value="Genomic_DNA"/>
</dbReference>
<accession>A0A1I7NUS3</accession>
<feature type="domain" description="General stress protein FMN-binding split barrel" evidence="1">
    <location>
        <begin position="5"/>
        <end position="151"/>
    </location>
</feature>